<dbReference type="RefSeq" id="YP_009845685.1">
    <property type="nucleotide sequence ID" value="NC_048765.1"/>
</dbReference>
<accession>A0A4Y5TV36</accession>
<evidence type="ECO:0000256" key="1">
    <source>
        <dbReference type="SAM" id="MobiDB-lite"/>
    </source>
</evidence>
<sequence length="104" mass="12142">MLNEDDIISAFMGDAEPPAPPLPFDRPLPEGWSREYPQMDDQHISNKINRFLEKLDHYLAHRARTGIEQIQHMPGHERLLVIKIYGDPKLYFVFFDGITAAWHN</sequence>
<proteinExistence type="predicted"/>
<protein>
    <submittedName>
        <fullName evidence="2">Primosomal protein</fullName>
    </submittedName>
</protein>
<keyword evidence="3" id="KW-1185">Reference proteome</keyword>
<dbReference type="EMBL" id="MK795384">
    <property type="protein sequence ID" value="QDB73211.1"/>
    <property type="molecule type" value="Genomic_DNA"/>
</dbReference>
<dbReference type="GeneID" id="55616048"/>
<evidence type="ECO:0000313" key="3">
    <source>
        <dbReference type="Proteomes" id="UP000318470"/>
    </source>
</evidence>
<name>A0A4Y5TV36_9CAUD</name>
<reference evidence="2 3" key="1">
    <citation type="submission" date="2019-04" db="EMBL/GenBank/DDBJ databases">
        <authorList>
            <person name="Gao M."/>
            <person name="Bai C."/>
            <person name="Tong Y."/>
            <person name="Xu X."/>
        </authorList>
    </citation>
    <scope>NUCLEOTIDE SEQUENCE [LARGE SCALE GENOMIC DNA]</scope>
    <source>
        <strain evidence="2 3">Vibrio alginolyticus VA1</strain>
    </source>
</reference>
<feature type="compositionally biased region" description="Pro residues" evidence="1">
    <location>
        <begin position="17"/>
        <end position="26"/>
    </location>
</feature>
<organism evidence="2 3">
    <name type="scientific">Vibrio phage VAP7</name>
    <dbReference type="NCBI Taxonomy" id="2584487"/>
    <lineage>
        <taxon>Viruses</taxon>
        <taxon>Duplodnaviria</taxon>
        <taxon>Heunggongvirae</taxon>
        <taxon>Uroviricota</taxon>
        <taxon>Caudoviricetes</taxon>
        <taxon>Pantevenvirales</taxon>
        <taxon>Ackermannviridae</taxon>
        <taxon>Vapseptimavirus</taxon>
        <taxon>Vapseptimavirus VAP7</taxon>
    </lineage>
</organism>
<feature type="region of interest" description="Disordered" evidence="1">
    <location>
        <begin position="11"/>
        <end position="30"/>
    </location>
</feature>
<dbReference type="KEGG" id="vg:55616048"/>
<evidence type="ECO:0000313" key="2">
    <source>
        <dbReference type="EMBL" id="QDB73211.1"/>
    </source>
</evidence>
<dbReference type="Proteomes" id="UP000318470">
    <property type="component" value="Segment"/>
</dbReference>